<dbReference type="EMBL" id="FWXB01000006">
    <property type="protein sequence ID" value="SMC12218.1"/>
    <property type="molecule type" value="Genomic_DNA"/>
</dbReference>
<name>A0A1X7BRJ3_9RHOB</name>
<dbReference type="PRINTS" id="PR00039">
    <property type="entry name" value="HTHLYSR"/>
</dbReference>
<gene>
    <name evidence="6" type="primary">yofA_2</name>
    <name evidence="6" type="ORF">ROA7745_02041</name>
</gene>
<dbReference type="CDD" id="cd05466">
    <property type="entry name" value="PBP2_LTTR_substrate"/>
    <property type="match status" value="1"/>
</dbReference>
<evidence type="ECO:0000313" key="7">
    <source>
        <dbReference type="Proteomes" id="UP000193224"/>
    </source>
</evidence>
<dbReference type="InterPro" id="IPR036388">
    <property type="entry name" value="WH-like_DNA-bd_sf"/>
</dbReference>
<dbReference type="PANTHER" id="PTHR30126:SF21">
    <property type="entry name" value="TRANSCRIPTIONAL REGULATOR-RELATED"/>
    <property type="match status" value="1"/>
</dbReference>
<dbReference type="GO" id="GO:0003700">
    <property type="term" value="F:DNA-binding transcription factor activity"/>
    <property type="evidence" value="ECO:0007669"/>
    <property type="project" value="InterPro"/>
</dbReference>
<keyword evidence="2" id="KW-0805">Transcription regulation</keyword>
<dbReference type="Pfam" id="PF00126">
    <property type="entry name" value="HTH_1"/>
    <property type="match status" value="1"/>
</dbReference>
<organism evidence="6 7">
    <name type="scientific">Roseovarius aestuarii</name>
    <dbReference type="NCBI Taxonomy" id="475083"/>
    <lineage>
        <taxon>Bacteria</taxon>
        <taxon>Pseudomonadati</taxon>
        <taxon>Pseudomonadota</taxon>
        <taxon>Alphaproteobacteria</taxon>
        <taxon>Rhodobacterales</taxon>
        <taxon>Roseobacteraceae</taxon>
        <taxon>Roseovarius</taxon>
    </lineage>
</organism>
<evidence type="ECO:0000259" key="5">
    <source>
        <dbReference type="PROSITE" id="PS50931"/>
    </source>
</evidence>
<dbReference type="InterPro" id="IPR000847">
    <property type="entry name" value="LysR_HTH_N"/>
</dbReference>
<sequence>MNITSLQTFLAIVETGSLVRASEQMNVTQSTVTARLNTLEDHLGTQLLNRQKSGTTLTPAGTKFLRYARAMAGIWRQAKHATALPSGFDSICTFGCDRELWHGPGRGFFNGLMSGQPEMAVSVHQGSGRDLESWLAEGMVDVVLTYESGARSNQTIHPLPPEELVLYSNHPDTPIDADPRYIFVDHGPDYRKLHDETYHNAGVDRISFDSSWWALQCMLDRGGSAYLPRALADPFAARGDIHVLKDGPVFTRKKNLIVNDLVAQNWHWLPALIERLSEPAAAHPADKTDDATAQNGPI</sequence>
<dbReference type="Gene3D" id="3.40.190.10">
    <property type="entry name" value="Periplasmic binding protein-like II"/>
    <property type="match status" value="2"/>
</dbReference>
<dbReference type="AlphaFoldDB" id="A0A1X7BRJ3"/>
<dbReference type="OrthoDB" id="9815174at2"/>
<evidence type="ECO:0000256" key="1">
    <source>
        <dbReference type="ARBA" id="ARBA00009437"/>
    </source>
</evidence>
<reference evidence="6 7" key="1">
    <citation type="submission" date="2017-03" db="EMBL/GenBank/DDBJ databases">
        <authorList>
            <person name="Afonso C.L."/>
            <person name="Miller P.J."/>
            <person name="Scott M.A."/>
            <person name="Spackman E."/>
            <person name="Goraichik I."/>
            <person name="Dimitrov K.M."/>
            <person name="Suarez D.L."/>
            <person name="Swayne D.E."/>
        </authorList>
    </citation>
    <scope>NUCLEOTIDE SEQUENCE [LARGE SCALE GENOMIC DNA]</scope>
    <source>
        <strain evidence="6 7">CECT 7745</strain>
    </source>
</reference>
<evidence type="ECO:0000256" key="2">
    <source>
        <dbReference type="ARBA" id="ARBA00023015"/>
    </source>
</evidence>
<protein>
    <submittedName>
        <fullName evidence="6">HTH-type transcriptional regulator YofA</fullName>
    </submittedName>
</protein>
<evidence type="ECO:0000256" key="4">
    <source>
        <dbReference type="ARBA" id="ARBA00023163"/>
    </source>
</evidence>
<keyword evidence="4" id="KW-0804">Transcription</keyword>
<dbReference type="Gene3D" id="1.10.10.10">
    <property type="entry name" value="Winged helix-like DNA-binding domain superfamily/Winged helix DNA-binding domain"/>
    <property type="match status" value="1"/>
</dbReference>
<keyword evidence="3" id="KW-0238">DNA-binding</keyword>
<dbReference type="PROSITE" id="PS50931">
    <property type="entry name" value="HTH_LYSR"/>
    <property type="match status" value="1"/>
</dbReference>
<accession>A0A1X7BRJ3</accession>
<dbReference type="RefSeq" id="WP_085800169.1">
    <property type="nucleotide sequence ID" value="NZ_FWXB01000006.1"/>
</dbReference>
<dbReference type="Pfam" id="PF03466">
    <property type="entry name" value="LysR_substrate"/>
    <property type="match status" value="1"/>
</dbReference>
<dbReference type="Proteomes" id="UP000193224">
    <property type="component" value="Unassembled WGS sequence"/>
</dbReference>
<dbReference type="GO" id="GO:0000976">
    <property type="term" value="F:transcription cis-regulatory region binding"/>
    <property type="evidence" value="ECO:0007669"/>
    <property type="project" value="TreeGrafter"/>
</dbReference>
<evidence type="ECO:0000313" key="6">
    <source>
        <dbReference type="EMBL" id="SMC12218.1"/>
    </source>
</evidence>
<keyword evidence="7" id="KW-1185">Reference proteome</keyword>
<dbReference type="InterPro" id="IPR036390">
    <property type="entry name" value="WH_DNA-bd_sf"/>
</dbReference>
<dbReference type="InterPro" id="IPR005119">
    <property type="entry name" value="LysR_subst-bd"/>
</dbReference>
<feature type="domain" description="HTH lysR-type" evidence="5">
    <location>
        <begin position="1"/>
        <end position="58"/>
    </location>
</feature>
<dbReference type="SUPFAM" id="SSF46785">
    <property type="entry name" value="Winged helix' DNA-binding domain"/>
    <property type="match status" value="1"/>
</dbReference>
<dbReference type="FunFam" id="1.10.10.10:FF:000001">
    <property type="entry name" value="LysR family transcriptional regulator"/>
    <property type="match status" value="1"/>
</dbReference>
<proteinExistence type="inferred from homology"/>
<dbReference type="PANTHER" id="PTHR30126">
    <property type="entry name" value="HTH-TYPE TRANSCRIPTIONAL REGULATOR"/>
    <property type="match status" value="1"/>
</dbReference>
<comment type="similarity">
    <text evidence="1">Belongs to the LysR transcriptional regulatory family.</text>
</comment>
<evidence type="ECO:0000256" key="3">
    <source>
        <dbReference type="ARBA" id="ARBA00023125"/>
    </source>
</evidence>
<dbReference type="SUPFAM" id="SSF53850">
    <property type="entry name" value="Periplasmic binding protein-like II"/>
    <property type="match status" value="1"/>
</dbReference>